<dbReference type="SUPFAM" id="SSF47459">
    <property type="entry name" value="HLH, helix-loop-helix DNA-binding domain"/>
    <property type="match status" value="1"/>
</dbReference>
<feature type="region of interest" description="Disordered" evidence="1">
    <location>
        <begin position="62"/>
        <end position="128"/>
    </location>
</feature>
<dbReference type="GO" id="GO:0070888">
    <property type="term" value="F:E-box binding"/>
    <property type="evidence" value="ECO:0007669"/>
    <property type="project" value="TreeGrafter"/>
</dbReference>
<proteinExistence type="predicted"/>
<dbReference type="InterPro" id="IPR036638">
    <property type="entry name" value="HLH_DNA-bd_sf"/>
</dbReference>
<dbReference type="GO" id="GO:0045944">
    <property type="term" value="P:positive regulation of transcription by RNA polymerase II"/>
    <property type="evidence" value="ECO:0007669"/>
    <property type="project" value="TreeGrafter"/>
</dbReference>
<dbReference type="InterPro" id="IPR050359">
    <property type="entry name" value="bHLH_transcription_factors"/>
</dbReference>
<dbReference type="Ensembl" id="ENSEBUT00000025804.1">
    <property type="protein sequence ID" value="ENSEBUP00000025227.1"/>
    <property type="gene ID" value="ENSEBUG00000015568.1"/>
</dbReference>
<evidence type="ECO:0000313" key="3">
    <source>
        <dbReference type="Ensembl" id="ENSEBUP00000025227.1"/>
    </source>
</evidence>
<dbReference type="GO" id="GO:0000981">
    <property type="term" value="F:DNA-binding transcription factor activity, RNA polymerase II-specific"/>
    <property type="evidence" value="ECO:0007669"/>
    <property type="project" value="TreeGrafter"/>
</dbReference>
<dbReference type="PANTHER" id="PTHR19290">
    <property type="entry name" value="BASIC HELIX-LOOP-HELIX PROTEIN NEUROGENIN-RELATED"/>
    <property type="match status" value="1"/>
</dbReference>
<dbReference type="GO" id="GO:0005634">
    <property type="term" value="C:nucleus"/>
    <property type="evidence" value="ECO:0007669"/>
    <property type="project" value="TreeGrafter"/>
</dbReference>
<dbReference type="GeneTree" id="ENSGT00940000162170"/>
<organism evidence="3 4">
    <name type="scientific">Eptatretus burgeri</name>
    <name type="common">Inshore hagfish</name>
    <dbReference type="NCBI Taxonomy" id="7764"/>
    <lineage>
        <taxon>Eukaryota</taxon>
        <taxon>Metazoa</taxon>
        <taxon>Chordata</taxon>
        <taxon>Craniata</taxon>
        <taxon>Vertebrata</taxon>
        <taxon>Cyclostomata</taxon>
        <taxon>Myxini</taxon>
        <taxon>Myxiniformes</taxon>
        <taxon>Myxinidae</taxon>
        <taxon>Eptatretinae</taxon>
        <taxon>Eptatretus</taxon>
    </lineage>
</organism>
<dbReference type="GO" id="GO:0046983">
    <property type="term" value="F:protein dimerization activity"/>
    <property type="evidence" value="ECO:0007669"/>
    <property type="project" value="InterPro"/>
</dbReference>
<protein>
    <submittedName>
        <fullName evidence="3">Neurogenin 1</fullName>
    </submittedName>
</protein>
<dbReference type="PANTHER" id="PTHR19290:SF163">
    <property type="entry name" value="BASIC HELIX-LOOP-HELIX NEURAL TRANSCRIPTION FACTOR TAP"/>
    <property type="match status" value="1"/>
</dbReference>
<sequence>MRPRARPYKARSGRVACRARSHRTTPRDVERRSPAQLPSMAYQAPYGGTRFFNCEVSLSPSASEDDTGCSSSGLSPGLPSSPYTPYSEGAVEQEGRSSSCGSIGGNEFRIGRSHGRLGRSREPGTNGVRRTRRLKANDRERNRMHSLNEALDDLRKVLPAWPGDDTAGDAKLTKIETLRFAYNYIWALTETLRLGGEGDSGVGQTLHMIPRGDYLM</sequence>
<reference evidence="3" key="1">
    <citation type="submission" date="2025-08" db="UniProtKB">
        <authorList>
            <consortium name="Ensembl"/>
        </authorList>
    </citation>
    <scope>IDENTIFICATION</scope>
</reference>
<evidence type="ECO:0000256" key="1">
    <source>
        <dbReference type="SAM" id="MobiDB-lite"/>
    </source>
</evidence>
<feature type="compositionally biased region" description="Basic residues" evidence="1">
    <location>
        <begin position="1"/>
        <end position="24"/>
    </location>
</feature>
<name>A0A8C4R4V3_EPTBU</name>
<dbReference type="Pfam" id="PF00010">
    <property type="entry name" value="HLH"/>
    <property type="match status" value="1"/>
</dbReference>
<keyword evidence="4" id="KW-1185">Reference proteome</keyword>
<accession>A0A8C4R4V3</accession>
<feature type="compositionally biased region" description="Low complexity" evidence="1">
    <location>
        <begin position="70"/>
        <end position="87"/>
    </location>
</feature>
<evidence type="ECO:0000259" key="2">
    <source>
        <dbReference type="PROSITE" id="PS50888"/>
    </source>
</evidence>
<dbReference type="AlphaFoldDB" id="A0A8C4R4V3"/>
<dbReference type="Proteomes" id="UP000694388">
    <property type="component" value="Unplaced"/>
</dbReference>
<reference evidence="3" key="2">
    <citation type="submission" date="2025-09" db="UniProtKB">
        <authorList>
            <consortium name="Ensembl"/>
        </authorList>
    </citation>
    <scope>IDENTIFICATION</scope>
</reference>
<dbReference type="InterPro" id="IPR011598">
    <property type="entry name" value="bHLH_dom"/>
</dbReference>
<dbReference type="GO" id="GO:0007423">
    <property type="term" value="P:sensory organ development"/>
    <property type="evidence" value="ECO:0007669"/>
    <property type="project" value="TreeGrafter"/>
</dbReference>
<feature type="region of interest" description="Disordered" evidence="1">
    <location>
        <begin position="1"/>
        <end position="37"/>
    </location>
</feature>
<dbReference type="PROSITE" id="PS50888">
    <property type="entry name" value="BHLH"/>
    <property type="match status" value="1"/>
</dbReference>
<evidence type="ECO:0000313" key="4">
    <source>
        <dbReference type="Proteomes" id="UP000694388"/>
    </source>
</evidence>
<dbReference type="SMART" id="SM00353">
    <property type="entry name" value="HLH"/>
    <property type="match status" value="1"/>
</dbReference>
<dbReference type="Gene3D" id="4.10.280.10">
    <property type="entry name" value="Helix-loop-helix DNA-binding domain"/>
    <property type="match status" value="1"/>
</dbReference>
<feature type="domain" description="BHLH" evidence="2">
    <location>
        <begin position="131"/>
        <end position="188"/>
    </location>
</feature>
<dbReference type="GO" id="GO:0061564">
    <property type="term" value="P:axon development"/>
    <property type="evidence" value="ECO:0007669"/>
    <property type="project" value="TreeGrafter"/>
</dbReference>